<sequence>LFSVPLRTGRSLKADRYMNLFINLTYFSVRLLILSLSDPKISPLPSSAHTYRLLIFKERRVSNVSFVSRLNQERPNYGFPQHRRQALFENFLTSGAAGSVEQPSAAVKSRQRRRL</sequence>
<dbReference type="RefSeq" id="WP_212173986.1">
    <property type="nucleotide sequence ID" value="NZ_JAGSWK010000054.1"/>
</dbReference>
<feature type="non-terminal residue" evidence="1">
    <location>
        <position position="1"/>
    </location>
</feature>
<gene>
    <name evidence="1" type="ORF">QZM33_32650</name>
</gene>
<dbReference type="EMBL" id="JAUJRV010000052">
    <property type="protein sequence ID" value="MDN7799681.1"/>
    <property type="molecule type" value="Genomic_DNA"/>
</dbReference>
<reference evidence="1" key="1">
    <citation type="submission" date="2023-07" db="EMBL/GenBank/DDBJ databases">
        <title>A collection of bacterial strains from the Burkholderia cepacia Research Laboratory and Repository.</title>
        <authorList>
            <person name="Lipuma J."/>
            <person name="Spilker T."/>
            <person name="Caverly L."/>
        </authorList>
    </citation>
    <scope>NUCLEOTIDE SEQUENCE</scope>
    <source>
        <strain evidence="1">AU44268</strain>
    </source>
</reference>
<accession>A0AAW7TD18</accession>
<proteinExistence type="predicted"/>
<dbReference type="Proteomes" id="UP001171620">
    <property type="component" value="Unassembled WGS sequence"/>
</dbReference>
<evidence type="ECO:0000313" key="2">
    <source>
        <dbReference type="Proteomes" id="UP001171620"/>
    </source>
</evidence>
<name>A0AAW7TD18_BURVI</name>
<evidence type="ECO:0000313" key="1">
    <source>
        <dbReference type="EMBL" id="MDN7799681.1"/>
    </source>
</evidence>
<comment type="caution">
    <text evidence="1">The sequence shown here is derived from an EMBL/GenBank/DDBJ whole genome shotgun (WGS) entry which is preliminary data.</text>
</comment>
<dbReference type="AlphaFoldDB" id="A0AAW7TD18"/>
<protein>
    <submittedName>
        <fullName evidence="1">Uncharacterized protein</fullName>
    </submittedName>
</protein>
<organism evidence="1 2">
    <name type="scientific">Burkholderia vietnamiensis</name>
    <dbReference type="NCBI Taxonomy" id="60552"/>
    <lineage>
        <taxon>Bacteria</taxon>
        <taxon>Pseudomonadati</taxon>
        <taxon>Pseudomonadota</taxon>
        <taxon>Betaproteobacteria</taxon>
        <taxon>Burkholderiales</taxon>
        <taxon>Burkholderiaceae</taxon>
        <taxon>Burkholderia</taxon>
        <taxon>Burkholderia cepacia complex</taxon>
    </lineage>
</organism>